<evidence type="ECO:0000313" key="3">
    <source>
        <dbReference type="EMBL" id="JAS35961.1"/>
    </source>
</evidence>
<evidence type="ECO:0000256" key="1">
    <source>
        <dbReference type="SAM" id="MobiDB-lite"/>
    </source>
</evidence>
<name>A0A1B6EDF9_9HEMI</name>
<dbReference type="GO" id="GO:0008381">
    <property type="term" value="F:mechanosensitive monoatomic ion channel activity"/>
    <property type="evidence" value="ECO:0007669"/>
    <property type="project" value="TreeGrafter"/>
</dbReference>
<keyword evidence="2" id="KW-0812">Transmembrane</keyword>
<feature type="compositionally biased region" description="Basic and acidic residues" evidence="1">
    <location>
        <begin position="185"/>
        <end position="198"/>
    </location>
</feature>
<feature type="region of interest" description="Disordered" evidence="1">
    <location>
        <begin position="178"/>
        <end position="204"/>
    </location>
</feature>
<dbReference type="InterPro" id="IPR038900">
    <property type="entry name" value="TMC"/>
</dbReference>
<proteinExistence type="predicted"/>
<evidence type="ECO:0008006" key="4">
    <source>
        <dbReference type="Google" id="ProtNLM"/>
    </source>
</evidence>
<dbReference type="GO" id="GO:0005886">
    <property type="term" value="C:plasma membrane"/>
    <property type="evidence" value="ECO:0007669"/>
    <property type="project" value="InterPro"/>
</dbReference>
<feature type="non-terminal residue" evidence="3">
    <location>
        <position position="1"/>
    </location>
</feature>
<feature type="transmembrane region" description="Helical" evidence="2">
    <location>
        <begin position="47"/>
        <end position="69"/>
    </location>
</feature>
<dbReference type="PANTHER" id="PTHR23302">
    <property type="entry name" value="TRANSMEMBRANE CHANNEL-RELATED"/>
    <property type="match status" value="1"/>
</dbReference>
<feature type="non-terminal residue" evidence="3">
    <location>
        <position position="257"/>
    </location>
</feature>
<reference evidence="3" key="1">
    <citation type="submission" date="2015-12" db="EMBL/GenBank/DDBJ databases">
        <title>De novo transcriptome assembly of four potential Pierce s Disease insect vectors from Arizona vineyards.</title>
        <authorList>
            <person name="Tassone E.E."/>
        </authorList>
    </citation>
    <scope>NUCLEOTIDE SEQUENCE</scope>
</reference>
<dbReference type="AlphaFoldDB" id="A0A1B6EDF9"/>
<keyword evidence="2" id="KW-0472">Membrane</keyword>
<sequence length="257" mass="29448">LPVGYAIVWVQPSWHCGPFSNYQKIYYIFTKSLKKALPTSLHKSLDYIASPGIVIPLLMLLVLIIYYLISLTNALREANNDLKIQLRRERTEERRKMISNLVGRRRRDFDAFSKWRKILPNIPLNKIAFPDTNLDSNKTMNGPIKQEVIKSKEQLPKLIRKTRKKSICTSDDERINVVDGDGTDTEQHDSLPDDNKFDRKSKKSKAFHSVVAAVHKKGESSVKKLPKSKDKKQIIEKSPSIISTPSYREREDSVASG</sequence>
<feature type="compositionally biased region" description="Basic and acidic residues" evidence="1">
    <location>
        <begin position="247"/>
        <end position="257"/>
    </location>
</feature>
<feature type="compositionally biased region" description="Basic and acidic residues" evidence="1">
    <location>
        <begin position="217"/>
        <end position="235"/>
    </location>
</feature>
<keyword evidence="2" id="KW-1133">Transmembrane helix</keyword>
<organism evidence="3">
    <name type="scientific">Clastoptera arizonana</name>
    <name type="common">Arizona spittle bug</name>
    <dbReference type="NCBI Taxonomy" id="38151"/>
    <lineage>
        <taxon>Eukaryota</taxon>
        <taxon>Metazoa</taxon>
        <taxon>Ecdysozoa</taxon>
        <taxon>Arthropoda</taxon>
        <taxon>Hexapoda</taxon>
        <taxon>Insecta</taxon>
        <taxon>Pterygota</taxon>
        <taxon>Neoptera</taxon>
        <taxon>Paraneoptera</taxon>
        <taxon>Hemiptera</taxon>
        <taxon>Auchenorrhyncha</taxon>
        <taxon>Cercopoidea</taxon>
        <taxon>Clastopteridae</taxon>
        <taxon>Clastoptera</taxon>
    </lineage>
</organism>
<gene>
    <name evidence="3" type="ORF">g.45433</name>
</gene>
<dbReference type="EMBL" id="GEDC01001337">
    <property type="protein sequence ID" value="JAS35961.1"/>
    <property type="molecule type" value="Transcribed_RNA"/>
</dbReference>
<dbReference type="PANTHER" id="PTHR23302:SF40">
    <property type="entry name" value="TRANSMEMBRANE CHANNEL-LIKE PROTEIN"/>
    <property type="match status" value="1"/>
</dbReference>
<accession>A0A1B6EDF9</accession>
<evidence type="ECO:0000256" key="2">
    <source>
        <dbReference type="SAM" id="Phobius"/>
    </source>
</evidence>
<feature type="region of interest" description="Disordered" evidence="1">
    <location>
        <begin position="217"/>
        <end position="257"/>
    </location>
</feature>
<protein>
    <recommendedName>
        <fullName evidence="4">TMC domain-containing protein</fullName>
    </recommendedName>
</protein>